<keyword evidence="1" id="KW-1133">Transmembrane helix</keyword>
<gene>
    <name evidence="2" type="ORF">B0A64_09350</name>
</gene>
<keyword evidence="3" id="KW-1185">Reference proteome</keyword>
<dbReference type="EMBL" id="MUGS01000014">
    <property type="protein sequence ID" value="OXG07016.1"/>
    <property type="molecule type" value="Genomic_DNA"/>
</dbReference>
<evidence type="ECO:0000256" key="1">
    <source>
        <dbReference type="SAM" id="Phobius"/>
    </source>
</evidence>
<reference evidence="2 3" key="1">
    <citation type="submission" date="2016-11" db="EMBL/GenBank/DDBJ databases">
        <title>Whole genomes of Flavobacteriaceae.</title>
        <authorList>
            <person name="Stine C."/>
            <person name="Li C."/>
            <person name="Tadesse D."/>
        </authorList>
    </citation>
    <scope>NUCLEOTIDE SEQUENCE [LARGE SCALE GENOMIC DNA]</scope>
    <source>
        <strain evidence="2 3">DSM 24704</strain>
    </source>
</reference>
<sequence>MKKLNPAIAVIFVISISIILLNRYTQFHINDYRVHYFFLFFAASSLVIIIGQFFRKLQTNWSIILVFIIIGILCGLKAFFTWGGDWKTQIVLYRNIENPAKTINYQLRGDRFAFGYKKRVVGIYRLAPFMEWTTDLDTLHLDKTKWTKLNLNLNEMKLK</sequence>
<dbReference type="RefSeq" id="WP_089479242.1">
    <property type="nucleotide sequence ID" value="NZ_MUGS01000014.1"/>
</dbReference>
<evidence type="ECO:0000313" key="3">
    <source>
        <dbReference type="Proteomes" id="UP000214684"/>
    </source>
</evidence>
<organism evidence="2 3">
    <name type="scientific">Flavobacterium araucananum</name>
    <dbReference type="NCBI Taxonomy" id="946678"/>
    <lineage>
        <taxon>Bacteria</taxon>
        <taxon>Pseudomonadati</taxon>
        <taxon>Bacteroidota</taxon>
        <taxon>Flavobacteriia</taxon>
        <taxon>Flavobacteriales</taxon>
        <taxon>Flavobacteriaceae</taxon>
        <taxon>Flavobacterium</taxon>
    </lineage>
</organism>
<keyword evidence="1" id="KW-0812">Transmembrane</keyword>
<proteinExistence type="predicted"/>
<evidence type="ECO:0000313" key="2">
    <source>
        <dbReference type="EMBL" id="OXG07016.1"/>
    </source>
</evidence>
<accession>A0A227PCX7</accession>
<dbReference type="AlphaFoldDB" id="A0A227PCX7"/>
<feature type="transmembrane region" description="Helical" evidence="1">
    <location>
        <begin position="60"/>
        <end position="80"/>
    </location>
</feature>
<comment type="caution">
    <text evidence="2">The sequence shown here is derived from an EMBL/GenBank/DDBJ whole genome shotgun (WGS) entry which is preliminary data.</text>
</comment>
<dbReference type="Proteomes" id="UP000214684">
    <property type="component" value="Unassembled WGS sequence"/>
</dbReference>
<dbReference type="OrthoDB" id="1439313at2"/>
<feature type="transmembrane region" description="Helical" evidence="1">
    <location>
        <begin position="36"/>
        <end position="54"/>
    </location>
</feature>
<name>A0A227PCX7_9FLAO</name>
<feature type="transmembrane region" description="Helical" evidence="1">
    <location>
        <begin position="6"/>
        <end position="24"/>
    </location>
</feature>
<keyword evidence="1" id="KW-0472">Membrane</keyword>
<protein>
    <submittedName>
        <fullName evidence="2">Uncharacterized protein</fullName>
    </submittedName>
</protein>